<dbReference type="Proteomes" id="UP000215931">
    <property type="component" value="Unassembled WGS sequence"/>
</dbReference>
<evidence type="ECO:0000313" key="1">
    <source>
        <dbReference type="EMBL" id="PAP97137.1"/>
    </source>
</evidence>
<keyword evidence="2" id="KW-1185">Reference proteome</keyword>
<name>A0A271KPV7_9HYPH</name>
<gene>
    <name evidence="1" type="ORF">CIT31_02330</name>
</gene>
<protein>
    <submittedName>
        <fullName evidence="1">Uncharacterized protein</fullName>
    </submittedName>
</protein>
<sequence length="147" mass="16325">MASQTDRSSPPHIAFRSTKLLGKEREPVRVDQRVGADGGQQPAKSAYADFPLLPLDCTVHDSAVLRGLDRPFWWFFDPSQDGAFLIVDDPLPKGIEADCSGLFGRDLEISLSIAPFLLTSLQLQMANYATLTHLGRQLRAMSRPWMP</sequence>
<dbReference type="EMBL" id="NPKH01000010">
    <property type="protein sequence ID" value="PAP97137.1"/>
    <property type="molecule type" value="Genomic_DNA"/>
</dbReference>
<reference evidence="1 2" key="1">
    <citation type="submission" date="2017-08" db="EMBL/GenBank/DDBJ databases">
        <title>Mesorhizobium wenxinae sp. nov., a novel rhizobial species isolated from root nodules of chickpea (Cicer arietinum L.).</title>
        <authorList>
            <person name="Zhang J."/>
        </authorList>
    </citation>
    <scope>NUCLEOTIDE SEQUENCE [LARGE SCALE GENOMIC DNA]</scope>
    <source>
        <strain evidence="2">WYCCWR 10019</strain>
    </source>
</reference>
<comment type="caution">
    <text evidence="1">The sequence shown here is derived from an EMBL/GenBank/DDBJ whole genome shotgun (WGS) entry which is preliminary data.</text>
</comment>
<proteinExistence type="predicted"/>
<accession>A0A271KPV7</accession>
<dbReference type="AlphaFoldDB" id="A0A271KPV7"/>
<organism evidence="1 2">
    <name type="scientific">Mesorhizobium wenxiniae</name>
    <dbReference type="NCBI Taxonomy" id="2014805"/>
    <lineage>
        <taxon>Bacteria</taxon>
        <taxon>Pseudomonadati</taxon>
        <taxon>Pseudomonadota</taxon>
        <taxon>Alphaproteobacteria</taxon>
        <taxon>Hyphomicrobiales</taxon>
        <taxon>Phyllobacteriaceae</taxon>
        <taxon>Mesorhizobium</taxon>
    </lineage>
</organism>
<evidence type="ECO:0000313" key="2">
    <source>
        <dbReference type="Proteomes" id="UP000215931"/>
    </source>
</evidence>